<dbReference type="RefSeq" id="WP_380532171.1">
    <property type="nucleotide sequence ID" value="NZ_JBHFAB010000002.1"/>
</dbReference>
<dbReference type="CDD" id="cd05243">
    <property type="entry name" value="SDR_a5"/>
    <property type="match status" value="1"/>
</dbReference>
<dbReference type="InterPro" id="IPR036291">
    <property type="entry name" value="NAD(P)-bd_dom_sf"/>
</dbReference>
<dbReference type="InterPro" id="IPR051207">
    <property type="entry name" value="ComplexI_NDUFA9_subunit"/>
</dbReference>
<dbReference type="InterPro" id="IPR016040">
    <property type="entry name" value="NAD(P)-bd_dom"/>
</dbReference>
<dbReference type="PANTHER" id="PTHR12126:SF11">
    <property type="entry name" value="NADH DEHYDROGENASE [UBIQUINONE] 1 ALPHA SUBCOMPLEX SUBUNIT 9, MITOCHONDRIAL"/>
    <property type="match status" value="1"/>
</dbReference>
<accession>A0ABV6VQ24</accession>
<reference evidence="2 3" key="1">
    <citation type="submission" date="2024-09" db="EMBL/GenBank/DDBJ databases">
        <authorList>
            <person name="Lee S.D."/>
        </authorList>
    </citation>
    <scope>NUCLEOTIDE SEQUENCE [LARGE SCALE GENOMIC DNA]</scope>
    <source>
        <strain evidence="2 3">N8-3</strain>
    </source>
</reference>
<dbReference type="SUPFAM" id="SSF51735">
    <property type="entry name" value="NAD(P)-binding Rossmann-fold domains"/>
    <property type="match status" value="1"/>
</dbReference>
<evidence type="ECO:0000313" key="3">
    <source>
        <dbReference type="Proteomes" id="UP001592531"/>
    </source>
</evidence>
<name>A0ABV6VQ24_9ACTN</name>
<protein>
    <submittedName>
        <fullName evidence="2">SDR family oxidoreductase</fullName>
    </submittedName>
</protein>
<gene>
    <name evidence="2" type="ORF">ACEZDE_04035</name>
</gene>
<comment type="caution">
    <text evidence="2">The sequence shown here is derived from an EMBL/GenBank/DDBJ whole genome shotgun (WGS) entry which is preliminary data.</text>
</comment>
<dbReference type="Proteomes" id="UP001592531">
    <property type="component" value="Unassembled WGS sequence"/>
</dbReference>
<dbReference type="Pfam" id="PF13460">
    <property type="entry name" value="NAD_binding_10"/>
    <property type="match status" value="1"/>
</dbReference>
<evidence type="ECO:0000313" key="2">
    <source>
        <dbReference type="EMBL" id="MFC1415818.1"/>
    </source>
</evidence>
<feature type="domain" description="NAD(P)-binding" evidence="1">
    <location>
        <begin position="7"/>
        <end position="191"/>
    </location>
</feature>
<dbReference type="EMBL" id="JBHFAB010000002">
    <property type="protein sequence ID" value="MFC1415818.1"/>
    <property type="molecule type" value="Genomic_DNA"/>
</dbReference>
<dbReference type="Gene3D" id="3.40.50.720">
    <property type="entry name" value="NAD(P)-binding Rossmann-like Domain"/>
    <property type="match status" value="1"/>
</dbReference>
<evidence type="ECO:0000259" key="1">
    <source>
        <dbReference type="Pfam" id="PF13460"/>
    </source>
</evidence>
<organism evidence="2 3">
    <name type="scientific">Streptacidiphilus cavernicola</name>
    <dbReference type="NCBI Taxonomy" id="3342716"/>
    <lineage>
        <taxon>Bacteria</taxon>
        <taxon>Bacillati</taxon>
        <taxon>Actinomycetota</taxon>
        <taxon>Actinomycetes</taxon>
        <taxon>Kitasatosporales</taxon>
        <taxon>Streptomycetaceae</taxon>
        <taxon>Streptacidiphilus</taxon>
    </lineage>
</organism>
<dbReference type="PANTHER" id="PTHR12126">
    <property type="entry name" value="NADH-UBIQUINONE OXIDOREDUCTASE 39 KDA SUBUNIT-RELATED"/>
    <property type="match status" value="1"/>
</dbReference>
<keyword evidence="3" id="KW-1185">Reference proteome</keyword>
<sequence length="287" mass="31359">MKVLVAGASGYLGQYVVRALQARGHQVRALARNRERLRLVVPALDEVVVADATDPSQLVGCCEGIDVVFSSIGLVGRRSGKTCWDVDYNANRNLLYEARRAGVGKFIYTSVVRSPGLEKVQLVRAKRAFEVELESSGLDFTILYPNGFFSDMTDFLAMARRGRVYLFGNGGFRINPIDGSDVAGAAADALTADIRHLELGGPQLLTHERIAQEAFHAAGNPERITHIPAWALKAVLSLLRRTTPVRTYGPIEFPLTVLTQDVIAPACGHRELADYFRYAVGADTASR</sequence>
<proteinExistence type="predicted"/>